<comment type="caution">
    <text evidence="2">The sequence shown here is derived from an EMBL/GenBank/DDBJ whole genome shotgun (WGS) entry which is preliminary data.</text>
</comment>
<gene>
    <name evidence="2" type="ORF">AWH48_02340</name>
</gene>
<protein>
    <submittedName>
        <fullName evidence="2">Uncharacterized protein</fullName>
    </submittedName>
</protein>
<reference evidence="2 3" key="1">
    <citation type="submission" date="2016-01" db="EMBL/GenBank/DDBJ databases">
        <title>Investigation of taxonomic status of Bacillus aminovorans.</title>
        <authorList>
            <person name="Verma A."/>
            <person name="Pal Y."/>
            <person name="Krishnamurthi S."/>
        </authorList>
    </citation>
    <scope>NUCLEOTIDE SEQUENCE [LARGE SCALE GENOMIC DNA]</scope>
    <source>
        <strain evidence="2 3">DSM 4337</strain>
    </source>
</reference>
<evidence type="ECO:0000313" key="3">
    <source>
        <dbReference type="Proteomes" id="UP000077271"/>
    </source>
</evidence>
<keyword evidence="1" id="KW-0472">Membrane</keyword>
<dbReference type="EMBL" id="LQWZ01000012">
    <property type="protein sequence ID" value="OAH57871.1"/>
    <property type="molecule type" value="Genomic_DNA"/>
</dbReference>
<dbReference type="AlphaFoldDB" id="A0A177KZA9"/>
<sequence>MRGMCGCARFYFQSSRILVQIFLLPDSPRIKNDHSNRIRYDAFRLVFIWNRFDKGKAYSIKAACFLMIGIILGSFVPLGFLLGEPLYGVGLIFQFVYVSICSILNFIMLSLF</sequence>
<feature type="transmembrane region" description="Helical" evidence="1">
    <location>
        <begin position="58"/>
        <end position="80"/>
    </location>
</feature>
<feature type="transmembrane region" description="Helical" evidence="1">
    <location>
        <begin position="86"/>
        <end position="111"/>
    </location>
</feature>
<keyword evidence="1" id="KW-0812">Transmembrane</keyword>
<accession>A0A177KZA9</accession>
<organism evidence="2 3">
    <name type="scientific">Domibacillus aminovorans</name>
    <dbReference type="NCBI Taxonomy" id="29332"/>
    <lineage>
        <taxon>Bacteria</taxon>
        <taxon>Bacillati</taxon>
        <taxon>Bacillota</taxon>
        <taxon>Bacilli</taxon>
        <taxon>Bacillales</taxon>
        <taxon>Bacillaceae</taxon>
        <taxon>Domibacillus</taxon>
    </lineage>
</organism>
<evidence type="ECO:0000256" key="1">
    <source>
        <dbReference type="SAM" id="Phobius"/>
    </source>
</evidence>
<evidence type="ECO:0000313" key="2">
    <source>
        <dbReference type="EMBL" id="OAH57871.1"/>
    </source>
</evidence>
<keyword evidence="1" id="KW-1133">Transmembrane helix</keyword>
<proteinExistence type="predicted"/>
<name>A0A177KZA9_9BACI</name>
<dbReference type="Proteomes" id="UP000077271">
    <property type="component" value="Unassembled WGS sequence"/>
</dbReference>